<keyword evidence="7" id="KW-1185">Reference proteome</keyword>
<reference evidence="6" key="1">
    <citation type="submission" date="2015-04" db="UniProtKB">
        <authorList>
            <consortium name="EnsemblPlants"/>
        </authorList>
    </citation>
    <scope>IDENTIFICATION</scope>
</reference>
<reference evidence="6" key="2">
    <citation type="submission" date="2018-05" db="EMBL/GenBank/DDBJ databases">
        <title>OpunRS2 (Oryza punctata Reference Sequence Version 2).</title>
        <authorList>
            <person name="Zhang J."/>
            <person name="Kudrna D."/>
            <person name="Lee S."/>
            <person name="Talag J."/>
            <person name="Welchert J."/>
            <person name="Wing R.A."/>
        </authorList>
    </citation>
    <scope>NUCLEOTIDE SEQUENCE [LARGE SCALE GENOMIC DNA]</scope>
</reference>
<dbReference type="HOGENOM" id="CLU_901337_0_0_1"/>
<dbReference type="STRING" id="4537.A0A0E0KED3"/>
<dbReference type="EnsemblPlants" id="OPUNC03G18380.1">
    <property type="protein sequence ID" value="OPUNC03G18380.1"/>
    <property type="gene ID" value="OPUNC03G18380"/>
</dbReference>
<organism evidence="6">
    <name type="scientific">Oryza punctata</name>
    <name type="common">Red rice</name>
    <dbReference type="NCBI Taxonomy" id="4537"/>
    <lineage>
        <taxon>Eukaryota</taxon>
        <taxon>Viridiplantae</taxon>
        <taxon>Streptophyta</taxon>
        <taxon>Embryophyta</taxon>
        <taxon>Tracheophyta</taxon>
        <taxon>Spermatophyta</taxon>
        <taxon>Magnoliopsida</taxon>
        <taxon>Liliopsida</taxon>
        <taxon>Poales</taxon>
        <taxon>Poaceae</taxon>
        <taxon>BOP clade</taxon>
        <taxon>Oryzoideae</taxon>
        <taxon>Oryzeae</taxon>
        <taxon>Oryzinae</taxon>
        <taxon>Oryza</taxon>
    </lineage>
</organism>
<dbReference type="GO" id="GO:0061630">
    <property type="term" value="F:ubiquitin protein ligase activity"/>
    <property type="evidence" value="ECO:0007669"/>
    <property type="project" value="TreeGrafter"/>
</dbReference>
<dbReference type="GO" id="GO:0016567">
    <property type="term" value="P:protein ubiquitination"/>
    <property type="evidence" value="ECO:0007669"/>
    <property type="project" value="TreeGrafter"/>
</dbReference>
<feature type="domain" description="RING-type" evidence="5">
    <location>
        <begin position="194"/>
        <end position="241"/>
    </location>
</feature>
<dbReference type="PROSITE" id="PS50089">
    <property type="entry name" value="ZF_RING_2"/>
    <property type="match status" value="2"/>
</dbReference>
<dbReference type="SMART" id="SM00184">
    <property type="entry name" value="RING"/>
    <property type="match status" value="2"/>
</dbReference>
<feature type="domain" description="RING-type" evidence="5">
    <location>
        <begin position="93"/>
        <end position="136"/>
    </location>
</feature>
<evidence type="ECO:0000256" key="4">
    <source>
        <dbReference type="PROSITE-ProRule" id="PRU00175"/>
    </source>
</evidence>
<evidence type="ECO:0000313" key="6">
    <source>
        <dbReference type="EnsemblPlants" id="OPUNC03G18380.1"/>
    </source>
</evidence>
<dbReference type="FunFam" id="3.30.40.10:FF:000789">
    <property type="entry name" value="Os03g0380900 protein"/>
    <property type="match status" value="1"/>
</dbReference>
<dbReference type="Pfam" id="PF13639">
    <property type="entry name" value="zf-RING_2"/>
    <property type="match status" value="2"/>
</dbReference>
<dbReference type="eggNOG" id="KOG0800">
    <property type="taxonomic scope" value="Eukaryota"/>
</dbReference>
<keyword evidence="2 4" id="KW-0863">Zinc-finger</keyword>
<dbReference type="SMART" id="SM00744">
    <property type="entry name" value="RINGv"/>
    <property type="match status" value="2"/>
</dbReference>
<dbReference type="Proteomes" id="UP000026962">
    <property type="component" value="Chromosome 3"/>
</dbReference>
<evidence type="ECO:0000313" key="7">
    <source>
        <dbReference type="Proteomes" id="UP000026962"/>
    </source>
</evidence>
<dbReference type="AlphaFoldDB" id="A0A0E0KED3"/>
<dbReference type="PANTHER" id="PTHR15710">
    <property type="entry name" value="E3 UBIQUITIN-PROTEIN LIGASE PRAJA"/>
    <property type="match status" value="1"/>
</dbReference>
<evidence type="ECO:0000259" key="5">
    <source>
        <dbReference type="PROSITE" id="PS50089"/>
    </source>
</evidence>
<name>A0A0E0KED3_ORYPU</name>
<dbReference type="InterPro" id="IPR013083">
    <property type="entry name" value="Znf_RING/FYVE/PHD"/>
</dbReference>
<dbReference type="OMA" id="DEDHYRY"/>
<keyword evidence="1" id="KW-0479">Metal-binding</keyword>
<dbReference type="InterPro" id="IPR001841">
    <property type="entry name" value="Znf_RING"/>
</dbReference>
<dbReference type="SUPFAM" id="SSF57850">
    <property type="entry name" value="RING/U-box"/>
    <property type="match status" value="2"/>
</dbReference>
<dbReference type="GO" id="GO:0008270">
    <property type="term" value="F:zinc ion binding"/>
    <property type="evidence" value="ECO:0007669"/>
    <property type="project" value="UniProtKB-KW"/>
</dbReference>
<evidence type="ECO:0000256" key="1">
    <source>
        <dbReference type="ARBA" id="ARBA00022723"/>
    </source>
</evidence>
<dbReference type="Gramene" id="OPUNC03G18380.1">
    <property type="protein sequence ID" value="OPUNC03G18380.1"/>
    <property type="gene ID" value="OPUNC03G18380"/>
</dbReference>
<sequence length="309" mass="32760">MDSGRAGAAVDDSSAADAEAQASLLELRQFMDTTLNDIINATADYIYRHIFDDDDVVPTVRSSAAAAAAPTRASSRAAIEAPRDDVDDEQDNCAICLDKDDAAAAEWKETPCGHRFHGGCLEKWLKAAHTTCPMCRRHLAMQAAYLQASNDVLAELLSSTSRGAAAGAAAASDEAIQALNDVGGDVDGGQKLDCAICLDHDDASAATAAAGGWKEMPCGHRFHGGCLEKWLRMHGTCPMCRHQMPAPPPAEVVEGAALEVTTSGTLLLIARDRANDGGAAAADGVDEDHYRYGLYEIGVQYYFNFEINP</sequence>
<proteinExistence type="predicted"/>
<accession>A0A0E0KED3</accession>
<dbReference type="CDD" id="cd16448">
    <property type="entry name" value="RING-H2"/>
    <property type="match status" value="1"/>
</dbReference>
<dbReference type="PANTHER" id="PTHR15710:SF132">
    <property type="entry name" value="E3 UBIQUITIN-PROTEIN LIGASE MPSR1"/>
    <property type="match status" value="1"/>
</dbReference>
<dbReference type="GO" id="GO:0005737">
    <property type="term" value="C:cytoplasm"/>
    <property type="evidence" value="ECO:0007669"/>
    <property type="project" value="TreeGrafter"/>
</dbReference>
<protein>
    <recommendedName>
        <fullName evidence="5">RING-type domain-containing protein</fullName>
    </recommendedName>
</protein>
<evidence type="ECO:0000256" key="2">
    <source>
        <dbReference type="ARBA" id="ARBA00022771"/>
    </source>
</evidence>
<keyword evidence="3" id="KW-0862">Zinc</keyword>
<dbReference type="Gene3D" id="3.30.40.10">
    <property type="entry name" value="Zinc/RING finger domain, C3HC4 (zinc finger)"/>
    <property type="match status" value="2"/>
</dbReference>
<dbReference type="InterPro" id="IPR011016">
    <property type="entry name" value="Znf_RING-CH"/>
</dbReference>
<evidence type="ECO:0000256" key="3">
    <source>
        <dbReference type="ARBA" id="ARBA00022833"/>
    </source>
</evidence>